<gene>
    <name evidence="2" type="primary">ORF205616</name>
</gene>
<accession>A0A0B7BPB2</accession>
<feature type="region of interest" description="Disordered" evidence="1">
    <location>
        <begin position="59"/>
        <end position="80"/>
    </location>
</feature>
<protein>
    <submittedName>
        <fullName evidence="2">Uncharacterized protein</fullName>
    </submittedName>
</protein>
<feature type="non-terminal residue" evidence="2">
    <location>
        <position position="1"/>
    </location>
</feature>
<reference evidence="2" key="1">
    <citation type="submission" date="2014-12" db="EMBL/GenBank/DDBJ databases">
        <title>Insight into the proteome of Arion vulgaris.</title>
        <authorList>
            <person name="Aradska J."/>
            <person name="Bulat T."/>
            <person name="Smidak R."/>
            <person name="Sarate P."/>
            <person name="Gangsoo J."/>
            <person name="Sialana F."/>
            <person name="Bilban M."/>
            <person name="Lubec G."/>
        </authorList>
    </citation>
    <scope>NUCLEOTIDE SEQUENCE</scope>
    <source>
        <tissue evidence="2">Skin</tissue>
    </source>
</reference>
<proteinExistence type="predicted"/>
<dbReference type="AlphaFoldDB" id="A0A0B7BPB2"/>
<evidence type="ECO:0000313" key="2">
    <source>
        <dbReference type="EMBL" id="CEK95144.1"/>
    </source>
</evidence>
<dbReference type="EMBL" id="HACG01048279">
    <property type="protein sequence ID" value="CEK95144.1"/>
    <property type="molecule type" value="Transcribed_RNA"/>
</dbReference>
<organism evidence="2">
    <name type="scientific">Arion vulgaris</name>
    <dbReference type="NCBI Taxonomy" id="1028688"/>
    <lineage>
        <taxon>Eukaryota</taxon>
        <taxon>Metazoa</taxon>
        <taxon>Spiralia</taxon>
        <taxon>Lophotrochozoa</taxon>
        <taxon>Mollusca</taxon>
        <taxon>Gastropoda</taxon>
        <taxon>Heterobranchia</taxon>
        <taxon>Euthyneura</taxon>
        <taxon>Panpulmonata</taxon>
        <taxon>Eupulmonata</taxon>
        <taxon>Stylommatophora</taxon>
        <taxon>Helicina</taxon>
        <taxon>Arionoidea</taxon>
        <taxon>Arionidae</taxon>
        <taxon>Arion</taxon>
    </lineage>
</organism>
<sequence>WADGQYKKKHLQKEEQGRKLSYVVKEFLVQKLCLDEPSTSTATVLYLANKNLAIPPQSLPEEVVEESHKITTSEVHQSRQ</sequence>
<evidence type="ECO:0000256" key="1">
    <source>
        <dbReference type="SAM" id="MobiDB-lite"/>
    </source>
</evidence>
<name>A0A0B7BPB2_9EUPU</name>